<dbReference type="RefSeq" id="WP_062655735.1">
    <property type="nucleotide sequence ID" value="NZ_BCSY01000035.1"/>
</dbReference>
<comment type="caution">
    <text evidence="1">The sequence shown here is derived from an EMBL/GenBank/DDBJ whole genome shotgun (WGS) entry which is preliminary data.</text>
</comment>
<dbReference type="OrthoDB" id="4764614at2"/>
<evidence type="ECO:0000313" key="1">
    <source>
        <dbReference type="EMBL" id="GAS94429.1"/>
    </source>
</evidence>
<reference evidence="2" key="1">
    <citation type="journal article" date="2016" name="Genome Announc.">
        <title>Draft Genome Sequences of Five Rapidly Growing Mycobacterium Species, M. thermoresistibile, M. fortuitum subsp. acetamidolyticum, M. canariasense, M. brisbanense, and M. novocastrense.</title>
        <authorList>
            <person name="Katahira K."/>
            <person name="Ogura Y."/>
            <person name="Gotoh Y."/>
            <person name="Hayashi T."/>
        </authorList>
    </citation>
    <scope>NUCLEOTIDE SEQUENCE [LARGE SCALE GENOMIC DNA]</scope>
    <source>
        <strain evidence="2">JCM15298</strain>
    </source>
</reference>
<name>A0A117I982_MYCCR</name>
<protein>
    <submittedName>
        <fullName evidence="1">Uncharacterized protein</fullName>
    </submittedName>
</protein>
<sequence length="127" mass="13327">MTSADHTDVATPRDIIRAAVGSNIVDGSWETSESDLEDAADGVLTELDRAGYAVVNRVWVAQLELVDGAGGWVSVHTTPDGAAGALVAWAQGVGIDIDNYDPAAGSRILDDHPDVESYGVSHVEVQR</sequence>
<reference evidence="2" key="2">
    <citation type="submission" date="2016-02" db="EMBL/GenBank/DDBJ databases">
        <title>Draft genome sequence of five rapidly growing Mycobacterium species.</title>
        <authorList>
            <person name="Katahira K."/>
            <person name="Gotou Y."/>
            <person name="Iida K."/>
            <person name="Ogura Y."/>
            <person name="Hayashi T."/>
        </authorList>
    </citation>
    <scope>NUCLEOTIDE SEQUENCE [LARGE SCALE GENOMIC DNA]</scope>
    <source>
        <strain evidence="2">JCM15298</strain>
    </source>
</reference>
<organism evidence="1 2">
    <name type="scientific">Mycolicibacterium canariasense</name>
    <name type="common">Mycobacterium canariasense</name>
    <dbReference type="NCBI Taxonomy" id="228230"/>
    <lineage>
        <taxon>Bacteria</taxon>
        <taxon>Bacillati</taxon>
        <taxon>Actinomycetota</taxon>
        <taxon>Actinomycetes</taxon>
        <taxon>Mycobacteriales</taxon>
        <taxon>Mycobacteriaceae</taxon>
        <taxon>Mycolicibacterium</taxon>
    </lineage>
</organism>
<keyword evidence="2" id="KW-1185">Reference proteome</keyword>
<dbReference type="EMBL" id="BCSY01000035">
    <property type="protein sequence ID" value="GAS94429.1"/>
    <property type="molecule type" value="Genomic_DNA"/>
</dbReference>
<proteinExistence type="predicted"/>
<dbReference type="Proteomes" id="UP000069443">
    <property type="component" value="Unassembled WGS sequence"/>
</dbReference>
<dbReference type="AlphaFoldDB" id="A0A117I982"/>
<dbReference type="STRING" id="228230.RMCC_1395"/>
<accession>A0A117I982</accession>
<evidence type="ECO:0000313" key="2">
    <source>
        <dbReference type="Proteomes" id="UP000069443"/>
    </source>
</evidence>
<gene>
    <name evidence="1" type="ORF">RMCC_1395</name>
</gene>